<dbReference type="Proteomes" id="UP000199041">
    <property type="component" value="Unassembled WGS sequence"/>
</dbReference>
<dbReference type="InterPro" id="IPR024653">
    <property type="entry name" value="Peptidase_M10/M27/M57"/>
</dbReference>
<dbReference type="AlphaFoldDB" id="A0A1H4D691"/>
<dbReference type="GO" id="GO:0008237">
    <property type="term" value="F:metallopeptidase activity"/>
    <property type="evidence" value="ECO:0007669"/>
    <property type="project" value="InterPro"/>
</dbReference>
<name>A0A1H4D691_9BACT</name>
<dbReference type="Gene3D" id="3.40.390.10">
    <property type="entry name" value="Collagenase (Catalytic Domain)"/>
    <property type="match status" value="1"/>
</dbReference>
<sequence length="548" mass="60123">MKKKLTILAASTLLLWGCNKQYSPSKTSNINSKPSIESVKEILINEGFSTFNLIDADSGYIVEGDIFIPYTHFTNQNSNSPSVSEVEGNTPSTNKNKYLIGEIEQYRTFNIVTSYSMPGVSSGRKIYIKVATNLPTAFLTATDSAIARYNALNLAFQFVRITSSSTPDINITSNSLPAGVFASSGFPTSSGDPYNSIKMNVTYLGNSPNIGFLTTTIAHELGHCIGLRHTDYFDRRYSCGYTSTTPINEGDETNAIQIPGTTPTGDPNSFMLACSSVGTNRPFTSNDKTALLYLYGQFGAGDDGQFYQDSITGGLYQMMERKPRKIFSGSINTLYGGITNLNIRYAPIELPIGSNILDGSAVLKSNTSGTLYFLDRSSSGTTKKRLITSTIILNKYYFNTSYIQTVSDSVINSYQTGSSLPTTGNNGKFVRDGATGAVYVAMDDSLRKLNSINVIYNTFIMNSDHIPNILSLINKGTDILTGSRLIKTSTSDDVYFLDVHKDINGSTISEKRHIYNMEIFDRYRFKINQIQTVTQATLDSYSTGEPLN</sequence>
<dbReference type="InterPro" id="IPR024079">
    <property type="entry name" value="MetalloPept_cat_dom_sf"/>
</dbReference>
<reference evidence="1 2" key="1">
    <citation type="submission" date="2016-10" db="EMBL/GenBank/DDBJ databases">
        <authorList>
            <person name="de Groot N.N."/>
        </authorList>
    </citation>
    <scope>NUCLEOTIDE SEQUENCE [LARGE SCALE GENOMIC DNA]</scope>
    <source>
        <strain evidence="1 2">Vu-144</strain>
    </source>
</reference>
<protein>
    <submittedName>
        <fullName evidence="1">Dual-action HEIGH metallo-peptidase</fullName>
    </submittedName>
</protein>
<dbReference type="RefSeq" id="WP_091401598.1">
    <property type="nucleotide sequence ID" value="NZ_FNQY01000048.1"/>
</dbReference>
<dbReference type="EMBL" id="FNQY01000048">
    <property type="protein sequence ID" value="SEA68353.1"/>
    <property type="molecule type" value="Genomic_DNA"/>
</dbReference>
<dbReference type="STRING" id="551991.SAMN05192529_1482"/>
<proteinExistence type="predicted"/>
<evidence type="ECO:0000313" key="1">
    <source>
        <dbReference type="EMBL" id="SEA68353.1"/>
    </source>
</evidence>
<dbReference type="SUPFAM" id="SSF55486">
    <property type="entry name" value="Metalloproteases ('zincins'), catalytic domain"/>
    <property type="match status" value="1"/>
</dbReference>
<dbReference type="Pfam" id="PF12388">
    <property type="entry name" value="Peptidase_M57"/>
    <property type="match status" value="1"/>
</dbReference>
<accession>A0A1H4D691</accession>
<gene>
    <name evidence="1" type="ORF">SAMN05192529_1482</name>
</gene>
<keyword evidence="2" id="KW-1185">Reference proteome</keyword>
<evidence type="ECO:0000313" key="2">
    <source>
        <dbReference type="Proteomes" id="UP000199041"/>
    </source>
</evidence>
<organism evidence="1 2">
    <name type="scientific">Arachidicoccus rhizosphaerae</name>
    <dbReference type="NCBI Taxonomy" id="551991"/>
    <lineage>
        <taxon>Bacteria</taxon>
        <taxon>Pseudomonadati</taxon>
        <taxon>Bacteroidota</taxon>
        <taxon>Chitinophagia</taxon>
        <taxon>Chitinophagales</taxon>
        <taxon>Chitinophagaceae</taxon>
        <taxon>Arachidicoccus</taxon>
    </lineage>
</organism>
<dbReference type="OrthoDB" id="785995at2"/>